<proteinExistence type="predicted"/>
<name>A0A917PVP9_9MICO</name>
<dbReference type="RefSeq" id="WP_188744720.1">
    <property type="nucleotide sequence ID" value="NZ_BAABFW010000057.1"/>
</dbReference>
<reference evidence="1" key="1">
    <citation type="journal article" date="2014" name="Int. J. Syst. Evol. Microbiol.">
        <title>Complete genome sequence of Corynebacterium casei LMG S-19264T (=DSM 44701T), isolated from a smear-ripened cheese.</title>
        <authorList>
            <consortium name="US DOE Joint Genome Institute (JGI-PGF)"/>
            <person name="Walter F."/>
            <person name="Albersmeier A."/>
            <person name="Kalinowski J."/>
            <person name="Ruckert C."/>
        </authorList>
    </citation>
    <scope>NUCLEOTIDE SEQUENCE</scope>
    <source>
        <strain evidence="1">CGMCC 1.8984</strain>
    </source>
</reference>
<evidence type="ECO:0000313" key="1">
    <source>
        <dbReference type="EMBL" id="GGJ93853.1"/>
    </source>
</evidence>
<reference evidence="1" key="2">
    <citation type="submission" date="2020-09" db="EMBL/GenBank/DDBJ databases">
        <authorList>
            <person name="Sun Q."/>
            <person name="Zhou Y."/>
        </authorList>
    </citation>
    <scope>NUCLEOTIDE SEQUENCE</scope>
    <source>
        <strain evidence="1">CGMCC 1.8984</strain>
    </source>
</reference>
<gene>
    <name evidence="1" type="ORF">GCM10011372_35360</name>
</gene>
<sequence length="65" mass="7076">MPETSAPRTPLTGDIEQRLKCDILPLFRTRSRYLTYWRANAYGSEAHGGVDELRAAAASGGAATH</sequence>
<keyword evidence="2" id="KW-1185">Reference proteome</keyword>
<evidence type="ECO:0000313" key="2">
    <source>
        <dbReference type="Proteomes" id="UP000636956"/>
    </source>
</evidence>
<organism evidence="1 2">
    <name type="scientific">Agromyces bauzanensis</name>
    <dbReference type="NCBI Taxonomy" id="1308924"/>
    <lineage>
        <taxon>Bacteria</taxon>
        <taxon>Bacillati</taxon>
        <taxon>Actinomycetota</taxon>
        <taxon>Actinomycetes</taxon>
        <taxon>Micrococcales</taxon>
        <taxon>Microbacteriaceae</taxon>
        <taxon>Agromyces</taxon>
    </lineage>
</organism>
<protein>
    <submittedName>
        <fullName evidence="1">Uncharacterized protein</fullName>
    </submittedName>
</protein>
<accession>A0A917PVP9</accession>
<dbReference type="Proteomes" id="UP000636956">
    <property type="component" value="Unassembled WGS sequence"/>
</dbReference>
<dbReference type="EMBL" id="BMMD01000037">
    <property type="protein sequence ID" value="GGJ93853.1"/>
    <property type="molecule type" value="Genomic_DNA"/>
</dbReference>
<comment type="caution">
    <text evidence="1">The sequence shown here is derived from an EMBL/GenBank/DDBJ whole genome shotgun (WGS) entry which is preliminary data.</text>
</comment>
<dbReference type="AlphaFoldDB" id="A0A917PVP9"/>